<accession>R9GMZ4</accession>
<proteinExistence type="predicted"/>
<organism evidence="1 2">
    <name type="scientific">Arcticibacter svalbardensis MN12-7</name>
    <dbReference type="NCBI Taxonomy" id="1150600"/>
    <lineage>
        <taxon>Bacteria</taxon>
        <taxon>Pseudomonadati</taxon>
        <taxon>Bacteroidota</taxon>
        <taxon>Sphingobacteriia</taxon>
        <taxon>Sphingobacteriales</taxon>
        <taxon>Sphingobacteriaceae</taxon>
        <taxon>Arcticibacter</taxon>
    </lineage>
</organism>
<dbReference type="Proteomes" id="UP000014174">
    <property type="component" value="Unassembled WGS sequence"/>
</dbReference>
<dbReference type="InterPro" id="IPR034660">
    <property type="entry name" value="DinB/YfiT-like"/>
</dbReference>
<dbReference type="SUPFAM" id="SSF109854">
    <property type="entry name" value="DinB/YfiT-like putative metalloenzymes"/>
    <property type="match status" value="1"/>
</dbReference>
<dbReference type="EMBL" id="AQPN01000129">
    <property type="protein sequence ID" value="EOR93093.1"/>
    <property type="molecule type" value="Genomic_DNA"/>
</dbReference>
<name>R9GMZ4_9SPHI</name>
<comment type="caution">
    <text evidence="1">The sequence shown here is derived from an EMBL/GenBank/DDBJ whole genome shotgun (WGS) entry which is preliminary data.</text>
</comment>
<evidence type="ECO:0000313" key="1">
    <source>
        <dbReference type="EMBL" id="EOR93093.1"/>
    </source>
</evidence>
<reference evidence="1 2" key="1">
    <citation type="journal article" date="2013" name="Genome Announc.">
        <title>Draft Genome Sequence of Arcticibacter svalbardensis Strain MN12-7T, a Member of the Family Sphingobacteriaceae Isolated from an Arctic Soil Sample.</title>
        <authorList>
            <person name="Shivaji S."/>
            <person name="Ara S."/>
            <person name="Prasad S."/>
            <person name="Manasa B.P."/>
            <person name="Begum Z."/>
            <person name="Singh A."/>
            <person name="Kumar Pinnaka A."/>
        </authorList>
    </citation>
    <scope>NUCLEOTIDE SEQUENCE [LARGE SCALE GENOMIC DNA]</scope>
    <source>
        <strain evidence="1 2">MN12-7</strain>
    </source>
</reference>
<gene>
    <name evidence="1" type="ORF">ADIARSV_3733</name>
</gene>
<evidence type="ECO:0008006" key="3">
    <source>
        <dbReference type="Google" id="ProtNLM"/>
    </source>
</evidence>
<sequence>MNPLQPKQYADYPSLVTGDVLEVLEQQATEFPDFLNSLDNKADYAYAAGKWTVKEMAGHIIHHIAILHERYL</sequence>
<dbReference type="Gene3D" id="1.20.120.450">
    <property type="entry name" value="dinb family like domain"/>
    <property type="match status" value="1"/>
</dbReference>
<evidence type="ECO:0000313" key="2">
    <source>
        <dbReference type="Proteomes" id="UP000014174"/>
    </source>
</evidence>
<keyword evidence="2" id="KW-1185">Reference proteome</keyword>
<protein>
    <recommendedName>
        <fullName evidence="3">DinB-like domain-containing protein</fullName>
    </recommendedName>
</protein>
<dbReference type="AlphaFoldDB" id="R9GMZ4"/>